<protein>
    <submittedName>
        <fullName evidence="1">Maleate isomerase</fullName>
        <ecNumber evidence="1">5.2.1.1</ecNumber>
    </submittedName>
</protein>
<organism evidence="1 2">
    <name type="scientific">Povalibacter uvarum</name>
    <dbReference type="NCBI Taxonomy" id="732238"/>
    <lineage>
        <taxon>Bacteria</taxon>
        <taxon>Pseudomonadati</taxon>
        <taxon>Pseudomonadota</taxon>
        <taxon>Gammaproteobacteria</taxon>
        <taxon>Steroidobacterales</taxon>
        <taxon>Steroidobacteraceae</taxon>
        <taxon>Povalibacter</taxon>
    </lineage>
</organism>
<dbReference type="InterPro" id="IPR053714">
    <property type="entry name" value="Iso_Racemase_Enz_sf"/>
</dbReference>
<dbReference type="PIRSF" id="PIRSF015736">
    <property type="entry name" value="MI"/>
    <property type="match status" value="1"/>
</dbReference>
<sequence length="269" mass="29742">MRSRGGWVNWRPVRPWTRSQRMPDALGPRLKVGVITPATNTIVQPEFDAMRPSGISNQLTRVVIPDTPVDTEEEFTRMMSTVRASVETAIDTVMACAPSTVIMAMTAETFWEGTMDANALQTHLEARAHVKVVLGAQACQAAIQRYGGIRKISVITPYMPSGDAQVRRSFTDVGFEVVNLLGLKSNSPLLMGHESPERLRRAVREVDDPSVELILQVGTNLGFSRVAAEAERWLGKPVLAVNTCTYWHALRSNGIEDRIEGFGSLLMEH</sequence>
<dbReference type="InterPro" id="IPR026286">
    <property type="entry name" value="MaiA/AMDase"/>
</dbReference>
<evidence type="ECO:0000313" key="1">
    <source>
        <dbReference type="EMBL" id="MBB6092075.1"/>
    </source>
</evidence>
<dbReference type="PANTHER" id="PTHR40267">
    <property type="entry name" value="BLR3294 PROTEIN"/>
    <property type="match status" value="1"/>
</dbReference>
<dbReference type="PANTHER" id="PTHR40267:SF1">
    <property type="entry name" value="BLR3294 PROTEIN"/>
    <property type="match status" value="1"/>
</dbReference>
<reference evidence="1 2" key="1">
    <citation type="submission" date="2020-08" db="EMBL/GenBank/DDBJ databases">
        <title>Genomic Encyclopedia of Type Strains, Phase IV (KMG-IV): sequencing the most valuable type-strain genomes for metagenomic binning, comparative biology and taxonomic classification.</title>
        <authorList>
            <person name="Goeker M."/>
        </authorList>
    </citation>
    <scope>NUCLEOTIDE SEQUENCE [LARGE SCALE GENOMIC DNA]</scope>
    <source>
        <strain evidence="1 2">DSM 26723</strain>
    </source>
</reference>
<dbReference type="EMBL" id="JACHHZ010000001">
    <property type="protein sequence ID" value="MBB6092075.1"/>
    <property type="molecule type" value="Genomic_DNA"/>
</dbReference>
<gene>
    <name evidence="1" type="ORF">HNQ60_000921</name>
</gene>
<keyword evidence="2" id="KW-1185">Reference proteome</keyword>
<evidence type="ECO:0000313" key="2">
    <source>
        <dbReference type="Proteomes" id="UP000588068"/>
    </source>
</evidence>
<dbReference type="Pfam" id="PF17645">
    <property type="entry name" value="Amdase"/>
    <property type="match status" value="1"/>
</dbReference>
<accession>A0A841HJ67</accession>
<name>A0A841HJ67_9GAMM</name>
<keyword evidence="1" id="KW-0413">Isomerase</keyword>
<dbReference type="EC" id="5.2.1.1" evidence="1"/>
<dbReference type="Proteomes" id="UP000588068">
    <property type="component" value="Unassembled WGS sequence"/>
</dbReference>
<comment type="caution">
    <text evidence="1">The sequence shown here is derived from an EMBL/GenBank/DDBJ whole genome shotgun (WGS) entry which is preliminary data.</text>
</comment>
<dbReference type="AlphaFoldDB" id="A0A841HJ67"/>
<proteinExistence type="predicted"/>
<dbReference type="Gene3D" id="3.40.50.12500">
    <property type="match status" value="1"/>
</dbReference>
<dbReference type="GO" id="GO:0050076">
    <property type="term" value="F:maleate isomerase activity"/>
    <property type="evidence" value="ECO:0007669"/>
    <property type="project" value="UniProtKB-EC"/>
</dbReference>